<accession>A0A9X6RN99</accession>
<evidence type="ECO:0000313" key="2">
    <source>
        <dbReference type="Proteomes" id="UP000192578"/>
    </source>
</evidence>
<organism evidence="1 2">
    <name type="scientific">Hypsibius exemplaris</name>
    <name type="common">Freshwater tardigrade</name>
    <dbReference type="NCBI Taxonomy" id="2072580"/>
    <lineage>
        <taxon>Eukaryota</taxon>
        <taxon>Metazoa</taxon>
        <taxon>Ecdysozoa</taxon>
        <taxon>Tardigrada</taxon>
        <taxon>Eutardigrada</taxon>
        <taxon>Parachela</taxon>
        <taxon>Hypsibioidea</taxon>
        <taxon>Hypsibiidae</taxon>
        <taxon>Hypsibius</taxon>
    </lineage>
</organism>
<dbReference type="EMBL" id="MTYJ01000323">
    <property type="protein sequence ID" value="OWA53466.1"/>
    <property type="molecule type" value="Genomic_DNA"/>
</dbReference>
<protein>
    <submittedName>
        <fullName evidence="1">Uncharacterized protein</fullName>
    </submittedName>
</protein>
<dbReference type="Proteomes" id="UP000192578">
    <property type="component" value="Unassembled WGS sequence"/>
</dbReference>
<gene>
    <name evidence="1" type="ORF">BV898_17894</name>
</gene>
<proteinExistence type="predicted"/>
<evidence type="ECO:0000313" key="1">
    <source>
        <dbReference type="EMBL" id="OWA53466.1"/>
    </source>
</evidence>
<comment type="caution">
    <text evidence="1">The sequence shown here is derived from an EMBL/GenBank/DDBJ whole genome shotgun (WGS) entry which is preliminary data.</text>
</comment>
<reference evidence="2" key="1">
    <citation type="submission" date="2017-01" db="EMBL/GenBank/DDBJ databases">
        <title>Comparative genomics of anhydrobiosis in the tardigrade Hypsibius dujardini.</title>
        <authorList>
            <person name="Yoshida Y."/>
            <person name="Koutsovoulos G."/>
            <person name="Laetsch D."/>
            <person name="Stevens L."/>
            <person name="Kumar S."/>
            <person name="Horikawa D."/>
            <person name="Ishino K."/>
            <person name="Komine S."/>
            <person name="Tomita M."/>
            <person name="Blaxter M."/>
            <person name="Arakawa K."/>
        </authorList>
    </citation>
    <scope>NUCLEOTIDE SEQUENCE [LARGE SCALE GENOMIC DNA]</scope>
    <source>
        <strain evidence="2">Z151</strain>
    </source>
</reference>
<dbReference type="AlphaFoldDB" id="A0A9X6RN99"/>
<name>A0A9X6RN99_HYPEX</name>
<sequence length="153" mass="17184">MRTLLGKFTVHGLLGSSSSENDGSTHPNVLVLAEIPTNTLTQLKCESSQHRFRIHEAIATEVHDVSPAGQCVSPPQTKCQVDLSDRMDKYCGYAQDPDEITSCNVSSLPEDLEVFNCRDKKMRLTVLYECGIWYHVVGPDPFCGFRRTSRYCR</sequence>
<keyword evidence="2" id="KW-1185">Reference proteome</keyword>